<comment type="similarity">
    <text evidence="1 5">Belongs to the HypA/HybF family.</text>
</comment>
<comment type="function">
    <text evidence="5">Involved in the maturation of [NiFe] hydrogenases. Required for nickel insertion into the metal center of the hydrogenase.</text>
</comment>
<feature type="binding site" evidence="5">
    <location>
        <position position="90"/>
    </location>
    <ligand>
        <name>Zn(2+)</name>
        <dbReference type="ChEBI" id="CHEBI:29105"/>
    </ligand>
</feature>
<dbReference type="PIRSF" id="PIRSF004761">
    <property type="entry name" value="Hydrgn_mat_HypA"/>
    <property type="match status" value="1"/>
</dbReference>
<sequence>MHELSIAHNIVNIASTAAAEAGAEEISVVHLRIGALAGVVADALRFSFAIAAEGTPLANAELIIEEVPVTVFCPTCNTEVTLPNPRLFRCPQCGQPSGQIVHGRELELVALETP</sequence>
<dbReference type="Pfam" id="PF01155">
    <property type="entry name" value="HypA"/>
    <property type="match status" value="1"/>
</dbReference>
<dbReference type="Proteomes" id="UP000078287">
    <property type="component" value="Unassembled WGS sequence"/>
</dbReference>
<dbReference type="RefSeq" id="WP_066783094.1">
    <property type="nucleotide sequence ID" value="NZ_LWQS01000032.1"/>
</dbReference>
<dbReference type="InterPro" id="IPR020538">
    <property type="entry name" value="Hydgase_Ni_incorp_HypA/HybF_CS"/>
</dbReference>
<feature type="binding site" evidence="5">
    <location>
        <position position="73"/>
    </location>
    <ligand>
        <name>Zn(2+)</name>
        <dbReference type="ChEBI" id="CHEBI:29105"/>
    </ligand>
</feature>
<gene>
    <name evidence="5" type="primary">hypA</name>
    <name evidence="6" type="ORF">A6A03_08320</name>
</gene>
<keyword evidence="2 5" id="KW-0533">Nickel</keyword>
<comment type="caution">
    <text evidence="6">The sequence shown here is derived from an EMBL/GenBank/DDBJ whole genome shotgun (WGS) entry which is preliminary data.</text>
</comment>
<proteinExistence type="inferred from homology"/>
<dbReference type="GO" id="GO:0051604">
    <property type="term" value="P:protein maturation"/>
    <property type="evidence" value="ECO:0007669"/>
    <property type="project" value="InterPro"/>
</dbReference>
<dbReference type="HAMAP" id="MF_00213">
    <property type="entry name" value="HypA_HybF"/>
    <property type="match status" value="1"/>
</dbReference>
<dbReference type="PANTHER" id="PTHR34535">
    <property type="entry name" value="HYDROGENASE MATURATION FACTOR HYPA"/>
    <property type="match status" value="1"/>
</dbReference>
<dbReference type="EMBL" id="LWQS01000032">
    <property type="protein sequence ID" value="OAN48375.1"/>
    <property type="molecule type" value="Genomic_DNA"/>
</dbReference>
<dbReference type="AlphaFoldDB" id="A0A178MK03"/>
<dbReference type="GO" id="GO:0008270">
    <property type="term" value="F:zinc ion binding"/>
    <property type="evidence" value="ECO:0007669"/>
    <property type="project" value="UniProtKB-UniRule"/>
</dbReference>
<evidence type="ECO:0000256" key="5">
    <source>
        <dbReference type="HAMAP-Rule" id="MF_00213"/>
    </source>
</evidence>
<dbReference type="PANTHER" id="PTHR34535:SF3">
    <property type="entry name" value="HYDROGENASE MATURATION FACTOR HYPA"/>
    <property type="match status" value="1"/>
</dbReference>
<dbReference type="Gene3D" id="3.30.2320.80">
    <property type="match status" value="1"/>
</dbReference>
<dbReference type="InterPro" id="IPR000688">
    <property type="entry name" value="HypA/HybF"/>
</dbReference>
<evidence type="ECO:0000313" key="6">
    <source>
        <dbReference type="EMBL" id="OAN48375.1"/>
    </source>
</evidence>
<keyword evidence="3 5" id="KW-0479">Metal-binding</keyword>
<evidence type="ECO:0000256" key="1">
    <source>
        <dbReference type="ARBA" id="ARBA00010748"/>
    </source>
</evidence>
<protein>
    <recommendedName>
        <fullName evidence="5">Hydrogenase maturation factor HypA</fullName>
    </recommendedName>
</protein>
<evidence type="ECO:0000313" key="7">
    <source>
        <dbReference type="Proteomes" id="UP000078287"/>
    </source>
</evidence>
<feature type="binding site" evidence="5">
    <location>
        <position position="2"/>
    </location>
    <ligand>
        <name>Ni(2+)</name>
        <dbReference type="ChEBI" id="CHEBI:49786"/>
    </ligand>
</feature>
<dbReference type="PROSITE" id="PS01249">
    <property type="entry name" value="HYPA"/>
    <property type="match status" value="1"/>
</dbReference>
<evidence type="ECO:0000256" key="4">
    <source>
        <dbReference type="ARBA" id="ARBA00022833"/>
    </source>
</evidence>
<feature type="binding site" evidence="5">
    <location>
        <position position="93"/>
    </location>
    <ligand>
        <name>Zn(2+)</name>
        <dbReference type="ChEBI" id="CHEBI:29105"/>
    </ligand>
</feature>
<name>A0A178MK03_9CHLR</name>
<organism evidence="6 7">
    <name type="scientific">Chloroflexus islandicus</name>
    <dbReference type="NCBI Taxonomy" id="1707952"/>
    <lineage>
        <taxon>Bacteria</taxon>
        <taxon>Bacillati</taxon>
        <taxon>Chloroflexota</taxon>
        <taxon>Chloroflexia</taxon>
        <taxon>Chloroflexales</taxon>
        <taxon>Chloroflexineae</taxon>
        <taxon>Chloroflexaceae</taxon>
        <taxon>Chloroflexus</taxon>
    </lineage>
</organism>
<evidence type="ECO:0000256" key="3">
    <source>
        <dbReference type="ARBA" id="ARBA00022723"/>
    </source>
</evidence>
<reference evidence="6 7" key="1">
    <citation type="submission" date="2016-04" db="EMBL/GenBank/DDBJ databases">
        <title>Chloroflexus islandicus sp. nov., a thermophilic filamentous anoxygenic phototrophic bacterium from geyser Strokkur (Iceland).</title>
        <authorList>
            <person name="Gaisin V.A."/>
            <person name="Kalashnikov A.M."/>
            <person name="Sukhacheva M.V."/>
            <person name="Grouzdev D.S."/>
            <person name="Ivanov T.M."/>
            <person name="Kuznetsov B."/>
            <person name="Gorlenko V.M."/>
        </authorList>
    </citation>
    <scope>NUCLEOTIDE SEQUENCE [LARGE SCALE GENOMIC DNA]</scope>
    <source>
        <strain evidence="7">isl-2</strain>
    </source>
</reference>
<dbReference type="STRING" id="1707952.A6A03_08320"/>
<keyword evidence="4 5" id="KW-0862">Zinc</keyword>
<dbReference type="NCBIfam" id="TIGR00100">
    <property type="entry name" value="hypA"/>
    <property type="match status" value="1"/>
</dbReference>
<keyword evidence="7" id="KW-1185">Reference proteome</keyword>
<dbReference type="GO" id="GO:0016151">
    <property type="term" value="F:nickel cation binding"/>
    <property type="evidence" value="ECO:0007669"/>
    <property type="project" value="UniProtKB-UniRule"/>
</dbReference>
<dbReference type="OrthoDB" id="9800361at2"/>
<accession>A0A178MK03</accession>
<evidence type="ECO:0000256" key="2">
    <source>
        <dbReference type="ARBA" id="ARBA00022596"/>
    </source>
</evidence>
<feature type="binding site" evidence="5">
    <location>
        <position position="76"/>
    </location>
    <ligand>
        <name>Zn(2+)</name>
        <dbReference type="ChEBI" id="CHEBI:29105"/>
    </ligand>
</feature>